<comment type="similarity">
    <text evidence="2">Belongs to the acetyltransferase family. GCN5 subfamily.</text>
</comment>
<sequence length="951" mass="105713">MSDASLPPVPRSSPGLSHTSSGGSVIDAQSYVKRLSSTCDSLLKERIRLRYGGKKPAQRRQPHSVSLRSLDGDPGRSESRTPDEGAMSVSELRSITFDSSTTCRARGLPSREDLLRRAKLCLQRLRASGLDNGPDAIHKQARAALAIARYIADDPRSTEREREMASAEFMWAIVDADLALKEIRAPDLNFEATSLLREAAEIAVLARIEYADFLSTGSEEESLESRKLRKDAMLLCRSLKRNDGQPVLEPGSLARRLAEEAYSSTFYSANSFNSLTLSSSKAGSRPAAPSRYSFRPHSKHRPRTPPDASLITVPLPSIPKPTAGAPKRALLTAPRVKPRRSKKMNPFLNYEDLGKLQAQKRLWLYTDDDYIRARIREFKDDIAQFHRGLEESDPNALYEQVVEYSSFGMKARVKAQARHPKVEADKGRSDEAVALPKIRSFAESRRGSRAQSSFGVNAKAESDFARKLSAIEKAKDLGTLARIINESTALVENLPTRLDLESSRITMPALAATPPGSTAGGEARSEASSGDAYETPLSSTPADLGITFELVSHANATEEKMLKLLVVKNIFSRQLPRMPKAYLSRLMFDSKHETMVMIRGDSILGGCCFRQFQTHFIEIAFLAVRSVHQIQGNGTRLMNHMKEYAKSIGVHYFLTYADNHAIGYFKRQGFTKHLSFPKAQWNGFIKDYDGGSLMGCKLFENINYLALGTCLEELAQKVWDDLMHCRPPEEAYEGLDFSDGVAKGATAQSSRFKWKCMNVGTLQGQMSSIITSVSKKPFAWPFREPVSLKEAPNYYEVIANPMDLQTMKNKCDSSTISYCSLMMNCSSGSVCRITDAGCSLALAPTDLDHPKAAALQRGRRSRLEFVTFIPGQYQTREQFIADIDLMRENCITFNGRNSEYTKRANEVHEYVVSRAKKLACYISEASVRSARTSQATTPESSEKNNTETNLT</sequence>
<dbReference type="PRINTS" id="PR00503">
    <property type="entry name" value="BROMODOMAIN"/>
</dbReference>
<organism evidence="10 11">
    <name type="scientific">Perkinsus olseni</name>
    <name type="common">Perkinsus atlanticus</name>
    <dbReference type="NCBI Taxonomy" id="32597"/>
    <lineage>
        <taxon>Eukaryota</taxon>
        <taxon>Sar</taxon>
        <taxon>Alveolata</taxon>
        <taxon>Perkinsozoa</taxon>
        <taxon>Perkinsea</taxon>
        <taxon>Perkinsida</taxon>
        <taxon>Perkinsidae</taxon>
        <taxon>Perkinsus</taxon>
    </lineage>
</organism>
<dbReference type="SUPFAM" id="SSF47370">
    <property type="entry name" value="Bromodomain"/>
    <property type="match status" value="1"/>
</dbReference>
<comment type="subcellular location">
    <subcellularLocation>
        <location evidence="1">Nucleus</location>
    </subcellularLocation>
</comment>
<dbReference type="InterPro" id="IPR000182">
    <property type="entry name" value="GNAT_dom"/>
</dbReference>
<evidence type="ECO:0000259" key="9">
    <source>
        <dbReference type="PROSITE" id="PS51186"/>
    </source>
</evidence>
<dbReference type="Proteomes" id="UP000570595">
    <property type="component" value="Unassembled WGS sequence"/>
</dbReference>
<dbReference type="Gene3D" id="3.40.630.30">
    <property type="match status" value="1"/>
</dbReference>
<feature type="compositionally biased region" description="Polar residues" evidence="7">
    <location>
        <begin position="14"/>
        <end position="23"/>
    </location>
</feature>
<feature type="region of interest" description="Disordered" evidence="7">
    <location>
        <begin position="1"/>
        <end position="26"/>
    </location>
</feature>
<keyword evidence="3 6" id="KW-0103">Bromodomain</keyword>
<evidence type="ECO:0000256" key="3">
    <source>
        <dbReference type="ARBA" id="ARBA00023117"/>
    </source>
</evidence>
<evidence type="ECO:0000313" key="10">
    <source>
        <dbReference type="EMBL" id="KAF4652020.1"/>
    </source>
</evidence>
<dbReference type="CDD" id="cd04301">
    <property type="entry name" value="NAT_SF"/>
    <property type="match status" value="1"/>
</dbReference>
<accession>A0A7J6KXY6</accession>
<feature type="compositionally biased region" description="Basic residues" evidence="7">
    <location>
        <begin position="294"/>
        <end position="303"/>
    </location>
</feature>
<evidence type="ECO:0000259" key="8">
    <source>
        <dbReference type="PROSITE" id="PS50014"/>
    </source>
</evidence>
<dbReference type="InterPro" id="IPR001487">
    <property type="entry name" value="Bromodomain"/>
</dbReference>
<feature type="region of interest" description="Disordered" evidence="7">
    <location>
        <begin position="51"/>
        <end position="90"/>
    </location>
</feature>
<proteinExistence type="inferred from homology"/>
<protein>
    <submittedName>
        <fullName evidence="10">Histone acetyltransferase kat2b</fullName>
    </submittedName>
</protein>
<dbReference type="PANTHER" id="PTHR45750">
    <property type="entry name" value="GH11602P"/>
    <property type="match status" value="1"/>
</dbReference>
<dbReference type="GO" id="GO:0000123">
    <property type="term" value="C:histone acetyltransferase complex"/>
    <property type="evidence" value="ECO:0007669"/>
    <property type="project" value="TreeGrafter"/>
</dbReference>
<dbReference type="GO" id="GO:0005634">
    <property type="term" value="C:nucleus"/>
    <property type="evidence" value="ECO:0007669"/>
    <property type="project" value="UniProtKB-SubCell"/>
</dbReference>
<keyword evidence="5" id="KW-0539">Nucleus</keyword>
<evidence type="ECO:0000256" key="6">
    <source>
        <dbReference type="PROSITE-ProRule" id="PRU00035"/>
    </source>
</evidence>
<dbReference type="AlphaFoldDB" id="A0A7J6KXY6"/>
<feature type="region of interest" description="Disordered" evidence="7">
    <location>
        <begin position="510"/>
        <end position="535"/>
    </location>
</feature>
<evidence type="ECO:0000256" key="5">
    <source>
        <dbReference type="ARBA" id="ARBA00023242"/>
    </source>
</evidence>
<dbReference type="SMART" id="SM00297">
    <property type="entry name" value="BROMO"/>
    <property type="match status" value="1"/>
</dbReference>
<gene>
    <name evidence="10" type="primary">KAT2B</name>
    <name evidence="10" type="ORF">FOZ61_009983</name>
</gene>
<dbReference type="InterPro" id="IPR037800">
    <property type="entry name" value="GCN5"/>
</dbReference>
<keyword evidence="4" id="KW-0010">Activator</keyword>
<dbReference type="OrthoDB" id="1937912at2759"/>
<dbReference type="PROSITE" id="PS50014">
    <property type="entry name" value="BROMODOMAIN_2"/>
    <property type="match status" value="1"/>
</dbReference>
<dbReference type="EMBL" id="JABAHT010000770">
    <property type="protein sequence ID" value="KAF4652020.1"/>
    <property type="molecule type" value="Genomic_DNA"/>
</dbReference>
<dbReference type="InterPro" id="IPR016181">
    <property type="entry name" value="Acyl_CoA_acyltransferase"/>
</dbReference>
<keyword evidence="10" id="KW-0808">Transferase</keyword>
<dbReference type="Pfam" id="PF00439">
    <property type="entry name" value="Bromodomain"/>
    <property type="match status" value="2"/>
</dbReference>
<feature type="region of interest" description="Disordered" evidence="7">
    <location>
        <begin position="278"/>
        <end position="312"/>
    </location>
</feature>
<dbReference type="GO" id="GO:0045944">
    <property type="term" value="P:positive regulation of transcription by RNA polymerase II"/>
    <property type="evidence" value="ECO:0007669"/>
    <property type="project" value="TreeGrafter"/>
</dbReference>
<feature type="region of interest" description="Disordered" evidence="7">
    <location>
        <begin position="931"/>
        <end position="951"/>
    </location>
</feature>
<evidence type="ECO:0000256" key="2">
    <source>
        <dbReference type="ARBA" id="ARBA00008607"/>
    </source>
</evidence>
<reference evidence="10 11" key="1">
    <citation type="submission" date="2020-04" db="EMBL/GenBank/DDBJ databases">
        <title>Perkinsus olseni comparative genomics.</title>
        <authorList>
            <person name="Bogema D.R."/>
        </authorList>
    </citation>
    <scope>NUCLEOTIDE SEQUENCE [LARGE SCALE GENOMIC DNA]</scope>
    <source>
        <strain evidence="10">ATCC PRA-179</strain>
    </source>
</reference>
<dbReference type="Pfam" id="PF00583">
    <property type="entry name" value="Acetyltransf_1"/>
    <property type="match status" value="1"/>
</dbReference>
<feature type="domain" description="Bromo" evidence="8">
    <location>
        <begin position="774"/>
        <end position="901"/>
    </location>
</feature>
<feature type="compositionally biased region" description="Basic and acidic residues" evidence="7">
    <location>
        <begin position="70"/>
        <end position="83"/>
    </location>
</feature>
<feature type="compositionally biased region" description="Basic residues" evidence="7">
    <location>
        <begin position="51"/>
        <end position="62"/>
    </location>
</feature>
<dbReference type="GO" id="GO:0010484">
    <property type="term" value="F:histone H3 acetyltransferase activity"/>
    <property type="evidence" value="ECO:0007669"/>
    <property type="project" value="TreeGrafter"/>
</dbReference>
<dbReference type="Gene3D" id="1.20.920.10">
    <property type="entry name" value="Bromodomain-like"/>
    <property type="match status" value="1"/>
</dbReference>
<evidence type="ECO:0000256" key="4">
    <source>
        <dbReference type="ARBA" id="ARBA00023159"/>
    </source>
</evidence>
<name>A0A7J6KXY6_PEROL</name>
<dbReference type="PANTHER" id="PTHR45750:SF3">
    <property type="entry name" value="HISTONE ACETYLTRANSFERASE"/>
    <property type="match status" value="1"/>
</dbReference>
<evidence type="ECO:0000313" key="11">
    <source>
        <dbReference type="Proteomes" id="UP000570595"/>
    </source>
</evidence>
<evidence type="ECO:0000256" key="7">
    <source>
        <dbReference type="SAM" id="MobiDB-lite"/>
    </source>
</evidence>
<dbReference type="InterPro" id="IPR036427">
    <property type="entry name" value="Bromodomain-like_sf"/>
</dbReference>
<dbReference type="SUPFAM" id="SSF55729">
    <property type="entry name" value="Acyl-CoA N-acyltransferases (Nat)"/>
    <property type="match status" value="1"/>
</dbReference>
<evidence type="ECO:0000256" key="1">
    <source>
        <dbReference type="ARBA" id="ARBA00004123"/>
    </source>
</evidence>
<comment type="caution">
    <text evidence="10">The sequence shown here is derived from an EMBL/GenBank/DDBJ whole genome shotgun (WGS) entry which is preliminary data.</text>
</comment>
<feature type="domain" description="N-acetyltransferase" evidence="9">
    <location>
        <begin position="554"/>
        <end position="691"/>
    </location>
</feature>
<dbReference type="PROSITE" id="PS51186">
    <property type="entry name" value="GNAT"/>
    <property type="match status" value="1"/>
</dbReference>